<dbReference type="EMBL" id="JACYCF010000001">
    <property type="protein sequence ID" value="KAF8761654.1"/>
    <property type="molecule type" value="Genomic_DNA"/>
</dbReference>
<organism evidence="2 3">
    <name type="scientific">Rhizoctonia solani</name>
    <dbReference type="NCBI Taxonomy" id="456999"/>
    <lineage>
        <taxon>Eukaryota</taxon>
        <taxon>Fungi</taxon>
        <taxon>Dikarya</taxon>
        <taxon>Basidiomycota</taxon>
        <taxon>Agaricomycotina</taxon>
        <taxon>Agaricomycetes</taxon>
        <taxon>Cantharellales</taxon>
        <taxon>Ceratobasidiaceae</taxon>
        <taxon>Rhizoctonia</taxon>
    </lineage>
</organism>
<dbReference type="Proteomes" id="UP000614334">
    <property type="component" value="Unassembled WGS sequence"/>
</dbReference>
<dbReference type="AlphaFoldDB" id="A0A8H7IKQ8"/>
<comment type="caution">
    <text evidence="2">The sequence shown here is derived from an EMBL/GenBank/DDBJ whole genome shotgun (WGS) entry which is preliminary data.</text>
</comment>
<protein>
    <submittedName>
        <fullName evidence="2">Uncharacterized protein</fullName>
    </submittedName>
</protein>
<name>A0A8H7IKQ8_9AGAM</name>
<feature type="region of interest" description="Disordered" evidence="1">
    <location>
        <begin position="157"/>
        <end position="201"/>
    </location>
</feature>
<evidence type="ECO:0000313" key="2">
    <source>
        <dbReference type="EMBL" id="KAF8761654.1"/>
    </source>
</evidence>
<reference evidence="2" key="1">
    <citation type="submission" date="2020-09" db="EMBL/GenBank/DDBJ databases">
        <title>Comparative genome analyses of four rice-infecting Rhizoctonia solani isolates reveal extensive enrichment of homogalacturonan modification genes.</title>
        <authorList>
            <person name="Lee D.-Y."/>
            <person name="Jeon J."/>
            <person name="Kim K.-T."/>
            <person name="Cheong K."/>
            <person name="Song H."/>
            <person name="Choi G."/>
            <person name="Ko J."/>
            <person name="Opiyo S.O."/>
            <person name="Zuo S."/>
            <person name="Madhav S."/>
            <person name="Lee Y.-H."/>
            <person name="Wang G.-L."/>
        </authorList>
    </citation>
    <scope>NUCLEOTIDE SEQUENCE</scope>
    <source>
        <strain evidence="2">AG1-IA B2</strain>
    </source>
</reference>
<feature type="region of interest" description="Disordered" evidence="1">
    <location>
        <begin position="81"/>
        <end position="117"/>
    </location>
</feature>
<proteinExistence type="predicted"/>
<evidence type="ECO:0000256" key="1">
    <source>
        <dbReference type="SAM" id="MobiDB-lite"/>
    </source>
</evidence>
<gene>
    <name evidence="2" type="ORF">RHS01_01196</name>
</gene>
<accession>A0A8H7IKQ8</accession>
<sequence>MDFGVELGSVSSIAVIAGGFSSRLSDQSDMTGEKHDMLARGHVPVTCVDTMTDNPEPKGKGISSRFSNILRLIKKTKNNDSNDSISIYASDDSDKKPRKIANVPNPHPPVPLVASPPRSPVVANAGTTLVISSSQESEQVRDAGAALAQLTEYTLDDEPIHSPPRSHLLKWRPYPGQDPLPPPETARDHRKTSHSHGRLGLQQSRTTLVQTPRGWRLPDNEALERCIKYYTITNPAIANIIENRQLYDNTDEETSAPMHSFKKSKKLGNQISSIAENALYNGTEAGQVVQNHR</sequence>
<feature type="compositionally biased region" description="Low complexity" evidence="1">
    <location>
        <begin position="81"/>
        <end position="90"/>
    </location>
</feature>
<feature type="compositionally biased region" description="Basic residues" evidence="1">
    <location>
        <begin position="188"/>
        <end position="197"/>
    </location>
</feature>
<evidence type="ECO:0000313" key="3">
    <source>
        <dbReference type="Proteomes" id="UP000614334"/>
    </source>
</evidence>